<dbReference type="GO" id="GO:0003677">
    <property type="term" value="F:DNA binding"/>
    <property type="evidence" value="ECO:0007669"/>
    <property type="project" value="InterPro"/>
</dbReference>
<evidence type="ECO:0008006" key="2">
    <source>
        <dbReference type="Google" id="ProtNLM"/>
    </source>
</evidence>
<proteinExistence type="predicted"/>
<protein>
    <recommendedName>
        <fullName evidence="2">DNA-binding protein</fullName>
    </recommendedName>
</protein>
<name>A0A0S4TUS4_RALSL</name>
<dbReference type="AlphaFoldDB" id="A0A0S4TUS4"/>
<accession>A0A0S4TUS4</accession>
<dbReference type="InterPro" id="IPR010982">
    <property type="entry name" value="Lambda_DNA-bd_dom_sf"/>
</dbReference>
<dbReference type="Gene3D" id="1.10.260.40">
    <property type="entry name" value="lambda repressor-like DNA-binding domains"/>
    <property type="match status" value="1"/>
</dbReference>
<reference evidence="1" key="1">
    <citation type="submission" date="2015-10" db="EMBL/GenBank/DDBJ databases">
        <authorList>
            <person name="Gilbert D.G."/>
        </authorList>
    </citation>
    <scope>NUCLEOTIDE SEQUENCE</scope>
    <source>
        <strain evidence="1">Phyl III-seqv23</strain>
    </source>
</reference>
<gene>
    <name evidence="1" type="ORF">RUN39_v1_640029</name>
</gene>
<evidence type="ECO:0000313" key="1">
    <source>
        <dbReference type="EMBL" id="CUV13831.1"/>
    </source>
</evidence>
<organism evidence="1">
    <name type="scientific">Ralstonia solanacearum</name>
    <name type="common">Pseudomonas solanacearum</name>
    <dbReference type="NCBI Taxonomy" id="305"/>
    <lineage>
        <taxon>Bacteria</taxon>
        <taxon>Pseudomonadati</taxon>
        <taxon>Pseudomonadota</taxon>
        <taxon>Betaproteobacteria</taxon>
        <taxon>Burkholderiales</taxon>
        <taxon>Burkholderiaceae</taxon>
        <taxon>Ralstonia</taxon>
        <taxon>Ralstonia solanacearum species complex</taxon>
    </lineage>
</organism>
<sequence length="94" mass="10282">MRPPQLIEHALRRALSGPARQEVAQVIGWDKSAVSRFLDGSQGVTIDKIDPLVRSIGYILVTCKYLDAVATLGEVGMSCECARQGLGECRRPQQ</sequence>
<dbReference type="EMBL" id="LN899819">
    <property type="protein sequence ID" value="CUV13831.1"/>
    <property type="molecule type" value="Genomic_DNA"/>
</dbReference>
<dbReference type="PATRIC" id="fig|305.106.peg.5027"/>